<dbReference type="Pfam" id="PF09724">
    <property type="entry name" value="Dcc1"/>
    <property type="match status" value="1"/>
</dbReference>
<name>A0A0N4UDM2_DRAME</name>
<dbReference type="GO" id="GO:0034088">
    <property type="term" value="P:maintenance of mitotic sister chromatid cohesion"/>
    <property type="evidence" value="ECO:0007669"/>
    <property type="project" value="TreeGrafter"/>
</dbReference>
<dbReference type="WBParaSite" id="DME_0000543801-mRNA-1">
    <property type="protein sequence ID" value="DME_0000543801-mRNA-1"/>
    <property type="gene ID" value="DME_0000543801"/>
</dbReference>
<dbReference type="GO" id="GO:0006260">
    <property type="term" value="P:DNA replication"/>
    <property type="evidence" value="ECO:0007669"/>
    <property type="project" value="UniProtKB-KW"/>
</dbReference>
<evidence type="ECO:0000313" key="5">
    <source>
        <dbReference type="Proteomes" id="UP000038040"/>
    </source>
</evidence>
<organism evidence="5 7">
    <name type="scientific">Dracunculus medinensis</name>
    <name type="common">Guinea worm</name>
    <dbReference type="NCBI Taxonomy" id="318479"/>
    <lineage>
        <taxon>Eukaryota</taxon>
        <taxon>Metazoa</taxon>
        <taxon>Ecdysozoa</taxon>
        <taxon>Nematoda</taxon>
        <taxon>Chromadorea</taxon>
        <taxon>Rhabditida</taxon>
        <taxon>Spirurina</taxon>
        <taxon>Dracunculoidea</taxon>
        <taxon>Dracunculidae</taxon>
        <taxon>Dracunculus</taxon>
    </lineage>
</organism>
<evidence type="ECO:0000256" key="2">
    <source>
        <dbReference type="ARBA" id="ARBA00017682"/>
    </source>
</evidence>
<keyword evidence="6" id="KW-1185">Reference proteome</keyword>
<dbReference type="GO" id="GO:0031390">
    <property type="term" value="C:Ctf18 RFC-like complex"/>
    <property type="evidence" value="ECO:0007669"/>
    <property type="project" value="InterPro"/>
</dbReference>
<dbReference type="GO" id="GO:0000785">
    <property type="term" value="C:chromatin"/>
    <property type="evidence" value="ECO:0007669"/>
    <property type="project" value="TreeGrafter"/>
</dbReference>
<dbReference type="OrthoDB" id="5199543at2759"/>
<evidence type="ECO:0000313" key="7">
    <source>
        <dbReference type="WBParaSite" id="DME_0000543801-mRNA-1"/>
    </source>
</evidence>
<protein>
    <recommendedName>
        <fullName evidence="2">Sister chromatid cohesion protein DCC1</fullName>
    </recommendedName>
</protein>
<dbReference type="PANTHER" id="PTHR13395">
    <property type="entry name" value="SISTER CHROMATID COHESION PROTEIN DCC1-RELATED"/>
    <property type="match status" value="1"/>
</dbReference>
<reference evidence="7" key="1">
    <citation type="submission" date="2017-02" db="UniProtKB">
        <authorList>
            <consortium name="WormBaseParasite"/>
        </authorList>
    </citation>
    <scope>IDENTIFICATION</scope>
</reference>
<dbReference type="Proteomes" id="UP000038040">
    <property type="component" value="Unplaced"/>
</dbReference>
<evidence type="ECO:0000256" key="1">
    <source>
        <dbReference type="ARBA" id="ARBA00007017"/>
    </source>
</evidence>
<comment type="similarity">
    <text evidence="1">Belongs to the DCC1 family.</text>
</comment>
<gene>
    <name evidence="4" type="ORF">DME_LOCUS9237</name>
</gene>
<reference evidence="4 6" key="2">
    <citation type="submission" date="2018-11" db="EMBL/GenBank/DDBJ databases">
        <authorList>
            <consortium name="Pathogen Informatics"/>
        </authorList>
    </citation>
    <scope>NUCLEOTIDE SEQUENCE [LARGE SCALE GENOMIC DNA]</scope>
</reference>
<keyword evidence="3" id="KW-0235">DNA replication</keyword>
<dbReference type="Proteomes" id="UP000274756">
    <property type="component" value="Unassembled WGS sequence"/>
</dbReference>
<proteinExistence type="inferred from homology"/>
<evidence type="ECO:0000256" key="3">
    <source>
        <dbReference type="ARBA" id="ARBA00022705"/>
    </source>
</evidence>
<dbReference type="EMBL" id="UYYG01001178">
    <property type="protein sequence ID" value="VDN59264.1"/>
    <property type="molecule type" value="Genomic_DNA"/>
</dbReference>
<dbReference type="AlphaFoldDB" id="A0A0N4UDM2"/>
<dbReference type="InterPro" id="IPR019128">
    <property type="entry name" value="Dcc1"/>
</dbReference>
<dbReference type="GO" id="GO:0000775">
    <property type="term" value="C:chromosome, centromeric region"/>
    <property type="evidence" value="ECO:0007669"/>
    <property type="project" value="TreeGrafter"/>
</dbReference>
<accession>A0A0N4UDM2</accession>
<evidence type="ECO:0000313" key="4">
    <source>
        <dbReference type="EMBL" id="VDN59264.1"/>
    </source>
</evidence>
<evidence type="ECO:0000313" key="6">
    <source>
        <dbReference type="Proteomes" id="UP000274756"/>
    </source>
</evidence>
<sequence length="453" mass="52840">MEKFLTKKKSVVMDFKDNNISEENSPQATNPVGTSLCSDIVSEEDLELNNALEMLKTAKLSHLKNSIQQIKFSRPFLSDDYRLLEVTEELADMIESKKELFPHSLVGGRDHPCSWAPTKGLGGLIFRGQIDDFPVLCTTSETYRVKEAETSNTLLILDSLNWNEINDRENYFKIRNVSAMKTRYLELTRLTVLSTRRIKEILCESQLKWNDSTTPNLKLYTFTDLLDIVQMSEEELRNCIENLPIVLLDGNVRLLSLEYIDRLLMELTDYIDDESEPDIQTYSIDYKIFFNALMRRSSKKDISIEAVKWLMKSHCSLIEGDRYMLNERAVCRSKASQLLRSAVKFDLLSFRKKLDQMLPDGVEMKDEYLEGLAFIDEDIAFGKTIRYLNAEEMPEDEYKRMELLFSLRSQWRPNEIRHFLNDICPTQRTLNEVLDKYCRYSMVGNERYLVGLK</sequence>
<dbReference type="STRING" id="318479.A0A0N4UDM2"/>
<dbReference type="PANTHER" id="PTHR13395:SF6">
    <property type="entry name" value="SISTER CHROMATID COHESION PROTEIN DCC1"/>
    <property type="match status" value="1"/>
</dbReference>